<feature type="region of interest" description="Disordered" evidence="16">
    <location>
        <begin position="125"/>
        <end position="237"/>
    </location>
</feature>
<dbReference type="AlphaFoldDB" id="A0A8B7VP94"/>
<comment type="catalytic activity">
    <reaction evidence="15">
        <text>2 1-octadecanoyl-sn-glycero-3-phospho-(1'-sn-glycerol) = 1-octadecanoyl-sn-glycero-3-phospho-(3'-octadecanoyl-1'-sn-glycerol) + sn-glycero-3-phospho-(1'-sn-glycerol)</text>
        <dbReference type="Rhea" id="RHEA:77603"/>
        <dbReference type="ChEBI" id="CHEBI:64717"/>
        <dbReference type="ChEBI" id="CHEBI:72827"/>
        <dbReference type="ChEBI" id="CHEBI:232638"/>
    </reaction>
    <physiologicalReaction direction="left-to-right" evidence="15">
        <dbReference type="Rhea" id="RHEA:77604"/>
    </physiologicalReaction>
</comment>
<dbReference type="EC" id="3.1.2.22" evidence="2"/>
<reference evidence="17" key="1">
    <citation type="submission" date="2025-08" db="UniProtKB">
        <authorList>
            <consortium name="RefSeq"/>
        </authorList>
    </citation>
    <scope>IDENTIFICATION</scope>
    <source>
        <tissue evidence="17">Leukocyte</tissue>
    </source>
</reference>
<accession>A0A8B7VP94</accession>
<comment type="catalytic activity">
    <reaction evidence="10">
        <text>S-hexadecanoyl-L-cysteinyl-[protein] + H2O = L-cysteinyl-[protein] + hexadecanoate + H(+)</text>
        <dbReference type="Rhea" id="RHEA:19233"/>
        <dbReference type="Rhea" id="RHEA-COMP:10131"/>
        <dbReference type="Rhea" id="RHEA-COMP:11032"/>
        <dbReference type="ChEBI" id="CHEBI:7896"/>
        <dbReference type="ChEBI" id="CHEBI:15377"/>
        <dbReference type="ChEBI" id="CHEBI:15378"/>
        <dbReference type="ChEBI" id="CHEBI:29950"/>
        <dbReference type="ChEBI" id="CHEBI:74151"/>
        <dbReference type="EC" id="3.1.2.22"/>
    </reaction>
    <physiologicalReaction direction="left-to-right" evidence="10">
        <dbReference type="Rhea" id="RHEA:19234"/>
    </physiologicalReaction>
</comment>
<evidence type="ECO:0000256" key="2">
    <source>
        <dbReference type="ARBA" id="ARBA00012423"/>
    </source>
</evidence>
<evidence type="ECO:0000256" key="12">
    <source>
        <dbReference type="ARBA" id="ARBA00051022"/>
    </source>
</evidence>
<dbReference type="Pfam" id="PF15014">
    <property type="entry name" value="CLN5"/>
    <property type="match status" value="1"/>
</dbReference>
<comment type="function">
    <text evidence="4">Exhibits palmitoyl protein thioesterase (S-depalmitoylation) activity in vitro and most likely plays a role in protein S-depalmitoylation.</text>
</comment>
<evidence type="ECO:0000256" key="11">
    <source>
        <dbReference type="ARBA" id="ARBA00050455"/>
    </source>
</evidence>
<evidence type="ECO:0000313" key="17">
    <source>
        <dbReference type="RefSeq" id="XP_020033412.1"/>
    </source>
</evidence>
<feature type="compositionally biased region" description="Basic and acidic residues" evidence="16">
    <location>
        <begin position="140"/>
        <end position="175"/>
    </location>
</feature>
<dbReference type="CTD" id="1203"/>
<dbReference type="GO" id="GO:0005765">
    <property type="term" value="C:lysosomal membrane"/>
    <property type="evidence" value="ECO:0007669"/>
    <property type="project" value="TreeGrafter"/>
</dbReference>
<dbReference type="OrthoDB" id="10005881at2759"/>
<evidence type="ECO:0000256" key="7">
    <source>
        <dbReference type="ARBA" id="ARBA00044556"/>
    </source>
</evidence>
<evidence type="ECO:0000256" key="1">
    <source>
        <dbReference type="ARBA" id="ARBA00007028"/>
    </source>
</evidence>
<feature type="compositionally biased region" description="Low complexity" evidence="16">
    <location>
        <begin position="374"/>
        <end position="386"/>
    </location>
</feature>
<evidence type="ECO:0000256" key="16">
    <source>
        <dbReference type="SAM" id="MobiDB-lite"/>
    </source>
</evidence>
<organism evidence="17">
    <name type="scientific">Castor canadensis</name>
    <name type="common">American beaver</name>
    <dbReference type="NCBI Taxonomy" id="51338"/>
    <lineage>
        <taxon>Eukaryota</taxon>
        <taxon>Metazoa</taxon>
        <taxon>Chordata</taxon>
        <taxon>Craniata</taxon>
        <taxon>Vertebrata</taxon>
        <taxon>Euteleostomi</taxon>
        <taxon>Mammalia</taxon>
        <taxon>Eutheria</taxon>
        <taxon>Euarchontoglires</taxon>
        <taxon>Glires</taxon>
        <taxon>Rodentia</taxon>
        <taxon>Castorimorpha</taxon>
        <taxon>Castoridae</taxon>
        <taxon>Castor</taxon>
    </lineage>
</organism>
<dbReference type="InterPro" id="IPR026138">
    <property type="entry name" value="CLN5"/>
</dbReference>
<comment type="catalytic activity">
    <reaction evidence="11">
        <text>2 1-tetradecanoyl-sn-glycero-3-phospho-(1'-sn-glycerol) = 1-tetradecanoyl-sn-glycero-3-phospho-(3'-tetradecanoyl-1'-sn-glycerol) + sn-glycero-3-phospho-(1'-sn-glycerol)</text>
        <dbReference type="Rhea" id="RHEA:77611"/>
        <dbReference type="ChEBI" id="CHEBI:64717"/>
        <dbReference type="ChEBI" id="CHEBI:72826"/>
        <dbReference type="ChEBI" id="CHEBI:232640"/>
    </reaction>
    <physiologicalReaction direction="left-to-right" evidence="11">
        <dbReference type="Rhea" id="RHEA:77612"/>
    </physiologicalReaction>
</comment>
<feature type="region of interest" description="Disordered" evidence="16">
    <location>
        <begin position="341"/>
        <end position="396"/>
    </location>
</feature>
<comment type="catalytic activity">
    <reaction evidence="12">
        <text>2 1-(9Z-octadecenoyl)-sn-glycero-3-phospho-(1'-sn-glycerol) = 1-(9Z-octadecenoyl)-sn-glycero-3-phospho-(3'-(9Z-octadecenoyl)-1'-sn-glycerol) + sn-glycero-3-phospho-(1'-sn-glycerol)</text>
        <dbReference type="Rhea" id="RHEA:77599"/>
        <dbReference type="ChEBI" id="CHEBI:64717"/>
        <dbReference type="ChEBI" id="CHEBI:72828"/>
        <dbReference type="ChEBI" id="CHEBI:232637"/>
    </reaction>
    <physiologicalReaction direction="left-to-right" evidence="12">
        <dbReference type="Rhea" id="RHEA:77600"/>
    </physiologicalReaction>
</comment>
<comment type="catalytic activity">
    <reaction evidence="14">
        <text>2 1-acyl-sn-glycero-3-phospho-(1'-sn-glycerol) = 1-acyl-sn-glycero-3-phospho-(3'-acyl-sn-1'-glycerol) + sn-glycero-3-phospho-(1'-sn-glycerol)</text>
        <dbReference type="Rhea" id="RHEA:77619"/>
        <dbReference type="ChEBI" id="CHEBI:64717"/>
        <dbReference type="ChEBI" id="CHEBI:64840"/>
        <dbReference type="ChEBI" id="CHEBI:232628"/>
    </reaction>
    <physiologicalReaction direction="left-to-right" evidence="14">
        <dbReference type="Rhea" id="RHEA:77620"/>
    </physiologicalReaction>
</comment>
<dbReference type="PANTHER" id="PTHR15380">
    <property type="entry name" value="CEROID-LIPOFUSCINOSIS, NEURONAL 5"/>
    <property type="match status" value="1"/>
</dbReference>
<dbReference type="GO" id="GO:0016798">
    <property type="term" value="F:hydrolase activity, acting on glycosyl bonds"/>
    <property type="evidence" value="ECO:0007669"/>
    <property type="project" value="TreeGrafter"/>
</dbReference>
<feature type="non-terminal residue" evidence="17">
    <location>
        <position position="1"/>
    </location>
</feature>
<evidence type="ECO:0000256" key="9">
    <source>
        <dbReference type="ARBA" id="ARBA00045492"/>
    </source>
</evidence>
<protein>
    <recommendedName>
        <fullName evidence="5">Bis(monoacylglycero)phosphate synthase CLN5</fullName>
        <ecNumber evidence="2">3.1.2.22</ecNumber>
    </recommendedName>
    <alternativeName>
        <fullName evidence="6">Ceroid-lipofuscinosis neuronal protein 5</fullName>
    </alternativeName>
    <alternativeName>
        <fullName evidence="8">Palmitoyl protein thioesterase CLN5</fullName>
    </alternativeName>
    <alternativeName>
        <fullName evidence="7">S-depalmitoylase CLN5</fullName>
    </alternativeName>
</protein>
<proteinExistence type="inferred from homology"/>
<evidence type="ECO:0000256" key="14">
    <source>
        <dbReference type="ARBA" id="ARBA00051553"/>
    </source>
</evidence>
<evidence type="ECO:0000256" key="13">
    <source>
        <dbReference type="ARBA" id="ARBA00051183"/>
    </source>
</evidence>
<dbReference type="GO" id="GO:0007040">
    <property type="term" value="P:lysosome organization"/>
    <property type="evidence" value="ECO:0007669"/>
    <property type="project" value="TreeGrafter"/>
</dbReference>
<dbReference type="RefSeq" id="XP_020033412.1">
    <property type="nucleotide sequence ID" value="XM_020177823.1"/>
</dbReference>
<evidence type="ECO:0000256" key="10">
    <source>
        <dbReference type="ARBA" id="ARBA00047409"/>
    </source>
</evidence>
<feature type="compositionally biased region" description="Low complexity" evidence="16">
    <location>
        <begin position="181"/>
        <end position="199"/>
    </location>
</feature>
<comment type="catalytic activity">
    <reaction evidence="13">
        <text>2 1-hexadecanoyl-sn-glycero-3-phospho-(1'-sn-glycerol) = 1-hexadecanoyl-sn-glycero-3-phospho-(3'-hexadecanoyl-1'-sn-glycerol) + sn-glycero-3-phospho-(1'-sn-glycerol)</text>
        <dbReference type="Rhea" id="RHEA:77607"/>
        <dbReference type="ChEBI" id="CHEBI:64717"/>
        <dbReference type="ChEBI" id="CHEBI:75158"/>
        <dbReference type="ChEBI" id="CHEBI:232639"/>
    </reaction>
    <physiologicalReaction direction="left-to-right" evidence="13">
        <dbReference type="Rhea" id="RHEA:77608"/>
    </physiologicalReaction>
</comment>
<gene>
    <name evidence="17" type="primary">LOC109695359</name>
</gene>
<comment type="function">
    <text evidence="9">Catalyzes the synthesis of bis(monoacylglycero)phosphate (BMP) via transacylation of 2 molecules of lysophosphatidylglycerol (LPG). BMP also known as lysobisphosphatidic acid plays a key role in the formation of intraluminal vesicles and in maintaining intracellular cholesterol homeostasis. Can use only LPG as the exclusive lysophospholipid acyl donor for base exchange and displays BMP synthase activity towards various LPGs (LPG 14:0, LPG 16:0, LPG 18:0, LPG 18:1) with a higher preference for longer chain lengths. Plays a role in influencing the retrograde trafficking of lysosomal sorting receptors SORT1 and IGF2R from the endosomes to the trans-Golgi network by controlling the recruitment of retromer complex to the endosomal membrane. Regulates the localization and activation of RAB7A which is required to recruit the retromer complex to the endosomal membrane.</text>
</comment>
<sequence length="735" mass="81022">LQQGIIQEFAVSDKGGLSCLSLRQGLHSLWKSRQCGTPVKVEKCSYSSSQPSCGHTHPEDFKCPCPWSGIDSLSNEIICKSRPKGVTQSRAVSDCSNWYLQLLTMGSVASPNRARITFHPHLGAQTYIQSGPTGDGAGAHPEREGQGEDRSQHVAGEEGGRPARLPLRDREEKYKQRLRRPSPVSRPSSPDSSPDLRPPAAGDLGRGEGGSQKHLPAAPWPQPCPGDSEGVPANPTHTLAGAVRPRTTCRLGEPQLPPPGPPITSSRSARLRARIAENTNPPQAPGATAVARLLGYPALLRPLRGPPRLRGLPAPCHRLPPASPPRLARLCHVVWAGRAEGSGRHARARAPADDSGQRRRARSVGGASAGPGSSGAAHGRAGSAGPEAGGRRGAGAAPGHAPWSWALAGLWLAATLGCVQGSGGRARRHWPVPYKRFSFRPEPDPYCQAKYTFCPTGSPFPVMKGNDVVEVFRLQAPVWEFKYGDLLGHLKTMHDAVGFRSTLTGRNYTMEWYELFQLGNCTFPHLRPELNAPFWCNQGAACFFEGIDDNHWKENGTLALVATISGNTFNKMANWVKQDNETGIYYETWTVQASPGKGMETWFESYDCSKFVLRTYEKLAELGAEFKKIETNYTRIFLYSGEPTYLGNETSIFGPTGNKTLALDIKKFYYPFKPHLSTKEFLWSLLQIFDSVIMHRQFYLFYNFEYWFLPMKFPFIKITYEEIPLPNRHKTLPDL</sequence>
<comment type="similarity">
    <text evidence="1">Belongs to the CLN5 family.</text>
</comment>
<keyword evidence="3" id="KW-0325">Glycoprotein</keyword>
<evidence type="ECO:0000256" key="4">
    <source>
        <dbReference type="ARBA" id="ARBA00044494"/>
    </source>
</evidence>
<dbReference type="KEGG" id="ccan:109695359"/>
<evidence type="ECO:0000256" key="15">
    <source>
        <dbReference type="ARBA" id="ARBA00051789"/>
    </source>
</evidence>
<evidence type="ECO:0000256" key="8">
    <source>
        <dbReference type="ARBA" id="ARBA00044557"/>
    </source>
</evidence>
<dbReference type="PANTHER" id="PTHR15380:SF2">
    <property type="entry name" value="CEROID-LIPOFUSCINOSIS NEURONAL PROTEIN 5"/>
    <property type="match status" value="1"/>
</dbReference>
<evidence type="ECO:0000256" key="5">
    <source>
        <dbReference type="ARBA" id="ARBA00044532"/>
    </source>
</evidence>
<dbReference type="GO" id="GO:0008474">
    <property type="term" value="F:palmitoyl-(protein) hydrolase activity"/>
    <property type="evidence" value="ECO:0007669"/>
    <property type="project" value="UniProtKB-EC"/>
</dbReference>
<name>A0A8B7VP94_CASCN</name>
<evidence type="ECO:0000256" key="3">
    <source>
        <dbReference type="ARBA" id="ARBA00023180"/>
    </source>
</evidence>
<evidence type="ECO:0000256" key="6">
    <source>
        <dbReference type="ARBA" id="ARBA00044547"/>
    </source>
</evidence>